<keyword evidence="3" id="KW-1185">Reference proteome</keyword>
<evidence type="ECO:0000256" key="1">
    <source>
        <dbReference type="SAM" id="Phobius"/>
    </source>
</evidence>
<accession>A0A4R2JWS7</accession>
<keyword evidence="1" id="KW-1133">Transmembrane helix</keyword>
<evidence type="ECO:0000313" key="3">
    <source>
        <dbReference type="Proteomes" id="UP000295680"/>
    </source>
</evidence>
<protein>
    <submittedName>
        <fullName evidence="2">Uncharacterized protein</fullName>
    </submittedName>
</protein>
<gene>
    <name evidence="2" type="ORF">EV192_101745</name>
</gene>
<name>A0A4R2JWS7_9PSEU</name>
<evidence type="ECO:0000313" key="2">
    <source>
        <dbReference type="EMBL" id="TCO64961.1"/>
    </source>
</evidence>
<sequence>MSDWLRSVVRTVVPAAWAALVVWLTHLGLPPAILDAVSGLGGQVTDLVALAVVYAAVRRAEPHVPPWLARLLLGSAQPPTYAPPAG</sequence>
<dbReference type="AlphaFoldDB" id="A0A4R2JWS7"/>
<organism evidence="2 3">
    <name type="scientific">Actinocrispum wychmicini</name>
    <dbReference type="NCBI Taxonomy" id="1213861"/>
    <lineage>
        <taxon>Bacteria</taxon>
        <taxon>Bacillati</taxon>
        <taxon>Actinomycetota</taxon>
        <taxon>Actinomycetes</taxon>
        <taxon>Pseudonocardiales</taxon>
        <taxon>Pseudonocardiaceae</taxon>
        <taxon>Actinocrispum</taxon>
    </lineage>
</organism>
<proteinExistence type="predicted"/>
<dbReference type="EMBL" id="SLWS01000001">
    <property type="protein sequence ID" value="TCO64961.1"/>
    <property type="molecule type" value="Genomic_DNA"/>
</dbReference>
<reference evidence="2 3" key="1">
    <citation type="submission" date="2019-03" db="EMBL/GenBank/DDBJ databases">
        <title>Genomic Encyclopedia of Type Strains, Phase IV (KMG-IV): sequencing the most valuable type-strain genomes for metagenomic binning, comparative biology and taxonomic classification.</title>
        <authorList>
            <person name="Goeker M."/>
        </authorList>
    </citation>
    <scope>NUCLEOTIDE SEQUENCE [LARGE SCALE GENOMIC DNA]</scope>
    <source>
        <strain evidence="2 3">DSM 45934</strain>
    </source>
</reference>
<keyword evidence="1" id="KW-0812">Transmembrane</keyword>
<dbReference type="RefSeq" id="WP_132111043.1">
    <property type="nucleotide sequence ID" value="NZ_SLWS01000001.1"/>
</dbReference>
<comment type="caution">
    <text evidence="2">The sequence shown here is derived from an EMBL/GenBank/DDBJ whole genome shotgun (WGS) entry which is preliminary data.</text>
</comment>
<feature type="transmembrane region" description="Helical" evidence="1">
    <location>
        <begin position="12"/>
        <end position="34"/>
    </location>
</feature>
<keyword evidence="1" id="KW-0472">Membrane</keyword>
<dbReference type="Proteomes" id="UP000295680">
    <property type="component" value="Unassembled WGS sequence"/>
</dbReference>